<proteinExistence type="predicted"/>
<dbReference type="AlphaFoldDB" id="A0A4R6S1Z3"/>
<organism evidence="4 5">
    <name type="scientific">Labedaea rhizosphaerae</name>
    <dbReference type="NCBI Taxonomy" id="598644"/>
    <lineage>
        <taxon>Bacteria</taxon>
        <taxon>Bacillati</taxon>
        <taxon>Actinomycetota</taxon>
        <taxon>Actinomycetes</taxon>
        <taxon>Pseudonocardiales</taxon>
        <taxon>Pseudonocardiaceae</taxon>
        <taxon>Labedaea</taxon>
    </lineage>
</organism>
<dbReference type="GO" id="GO:0004497">
    <property type="term" value="F:monooxygenase activity"/>
    <property type="evidence" value="ECO:0007669"/>
    <property type="project" value="UniProtKB-KW"/>
</dbReference>
<gene>
    <name evidence="4" type="ORF">EV186_107252</name>
</gene>
<protein>
    <submittedName>
        <fullName evidence="4">Alkanesulfonate monooxygenase SsuD/methylene tetrahydromethanopterin reductase-like flavin-dependent oxidoreductase (Luciferase family)</fullName>
    </submittedName>
</protein>
<dbReference type="PANTHER" id="PTHR30137:SF8">
    <property type="entry name" value="BLR5498 PROTEIN"/>
    <property type="match status" value="1"/>
</dbReference>
<name>A0A4R6S1Z3_LABRH</name>
<reference evidence="4 5" key="1">
    <citation type="submission" date="2019-03" db="EMBL/GenBank/DDBJ databases">
        <title>Genomic Encyclopedia of Type Strains, Phase IV (KMG-IV): sequencing the most valuable type-strain genomes for metagenomic binning, comparative biology and taxonomic classification.</title>
        <authorList>
            <person name="Goeker M."/>
        </authorList>
    </citation>
    <scope>NUCLEOTIDE SEQUENCE [LARGE SCALE GENOMIC DNA]</scope>
    <source>
        <strain evidence="4 5">DSM 45361</strain>
    </source>
</reference>
<comment type="caution">
    <text evidence="4">The sequence shown here is derived from an EMBL/GenBank/DDBJ whole genome shotgun (WGS) entry which is preliminary data.</text>
</comment>
<evidence type="ECO:0000256" key="2">
    <source>
        <dbReference type="ARBA" id="ARBA00023033"/>
    </source>
</evidence>
<dbReference type="Gene3D" id="3.20.20.30">
    <property type="entry name" value="Luciferase-like domain"/>
    <property type="match status" value="1"/>
</dbReference>
<dbReference type="Pfam" id="PF00296">
    <property type="entry name" value="Bac_luciferase"/>
    <property type="match status" value="1"/>
</dbReference>
<dbReference type="SUPFAM" id="SSF51679">
    <property type="entry name" value="Bacterial luciferase-like"/>
    <property type="match status" value="1"/>
</dbReference>
<dbReference type="InterPro" id="IPR050766">
    <property type="entry name" value="Bact_Lucif_Oxidored"/>
</dbReference>
<dbReference type="RefSeq" id="WP_133853348.1">
    <property type="nucleotide sequence ID" value="NZ_SNXZ01000007.1"/>
</dbReference>
<sequence length="357" mass="39965">MRFSLFFEMQISEPTRAAEHRLFRESVAHAVLADTLGYHGVWAAEHHGLYEYAHSSAPEIFLAHLSGRTKRIRLGHGVTLTPHRYNHPIRIAERIAALDILSEGRVDWGSGKSGSRVEQDAFGNDPADLHDQWLEALHMIPRMWQQDVFEWHSERYDIPPIQVVPNPVQQPHPPMFAACTNPKTAELAGSLGLGALNFAAGTDAELTDKVRRYREQHATAEPDGYQKTERYVCTPTALVLDDDRLACRHGFRGSRFFWEAMQQYYAYKDRPVGRLPIGRDDLDDEELTTLMGRRSAADSALTGVIGDPSAARETVARFAAAGVDELAMVMQVGTVPSELVTTSIRLFAEKVMPDFAD</sequence>
<dbReference type="InterPro" id="IPR036661">
    <property type="entry name" value="Luciferase-like_sf"/>
</dbReference>
<evidence type="ECO:0000313" key="5">
    <source>
        <dbReference type="Proteomes" id="UP000295444"/>
    </source>
</evidence>
<dbReference type="OrthoDB" id="5241801at2"/>
<dbReference type="InterPro" id="IPR011251">
    <property type="entry name" value="Luciferase-like_dom"/>
</dbReference>
<dbReference type="Proteomes" id="UP000295444">
    <property type="component" value="Unassembled WGS sequence"/>
</dbReference>
<accession>A0A4R6S1Z3</accession>
<keyword evidence="1" id="KW-0560">Oxidoreductase</keyword>
<dbReference type="EMBL" id="SNXZ01000007">
    <property type="protein sequence ID" value="TDP93017.1"/>
    <property type="molecule type" value="Genomic_DNA"/>
</dbReference>
<evidence type="ECO:0000259" key="3">
    <source>
        <dbReference type="Pfam" id="PF00296"/>
    </source>
</evidence>
<feature type="domain" description="Luciferase-like" evidence="3">
    <location>
        <begin position="1"/>
        <end position="325"/>
    </location>
</feature>
<dbReference type="GO" id="GO:0005829">
    <property type="term" value="C:cytosol"/>
    <property type="evidence" value="ECO:0007669"/>
    <property type="project" value="TreeGrafter"/>
</dbReference>
<evidence type="ECO:0000313" key="4">
    <source>
        <dbReference type="EMBL" id="TDP93017.1"/>
    </source>
</evidence>
<dbReference type="PANTHER" id="PTHR30137">
    <property type="entry name" value="LUCIFERASE-LIKE MONOOXYGENASE"/>
    <property type="match status" value="1"/>
</dbReference>
<dbReference type="GO" id="GO:0016705">
    <property type="term" value="F:oxidoreductase activity, acting on paired donors, with incorporation or reduction of molecular oxygen"/>
    <property type="evidence" value="ECO:0007669"/>
    <property type="project" value="InterPro"/>
</dbReference>
<evidence type="ECO:0000256" key="1">
    <source>
        <dbReference type="ARBA" id="ARBA00023002"/>
    </source>
</evidence>
<keyword evidence="5" id="KW-1185">Reference proteome</keyword>
<keyword evidence="2 4" id="KW-0503">Monooxygenase</keyword>